<reference evidence="1 2" key="1">
    <citation type="journal article" date="2016" name="Nat. Commun.">
        <title>Thousands of microbial genomes shed light on interconnected biogeochemical processes in an aquifer system.</title>
        <authorList>
            <person name="Anantharaman K."/>
            <person name="Brown C.T."/>
            <person name="Hug L.A."/>
            <person name="Sharon I."/>
            <person name="Castelle C.J."/>
            <person name="Probst A.J."/>
            <person name="Thomas B.C."/>
            <person name="Singh A."/>
            <person name="Wilkins M.J."/>
            <person name="Karaoz U."/>
            <person name="Brodie E.L."/>
            <person name="Williams K.H."/>
            <person name="Hubbard S.S."/>
            <person name="Banfield J.F."/>
        </authorList>
    </citation>
    <scope>NUCLEOTIDE SEQUENCE [LARGE SCALE GENOMIC DNA]</scope>
</reference>
<evidence type="ECO:0008006" key="3">
    <source>
        <dbReference type="Google" id="ProtNLM"/>
    </source>
</evidence>
<dbReference type="EMBL" id="MEZT01000005">
    <property type="protein sequence ID" value="OGD57142.1"/>
    <property type="molecule type" value="Genomic_DNA"/>
</dbReference>
<dbReference type="InterPro" id="IPR043129">
    <property type="entry name" value="ATPase_NBD"/>
</dbReference>
<proteinExistence type="predicted"/>
<dbReference type="PANTHER" id="PTHR32432">
    <property type="entry name" value="CELL DIVISION PROTEIN FTSA-RELATED"/>
    <property type="match status" value="1"/>
</dbReference>
<dbReference type="AlphaFoldDB" id="A0A1F5DPU0"/>
<name>A0A1F5DPU0_9BACT</name>
<dbReference type="Pfam" id="PF11104">
    <property type="entry name" value="PilM_2"/>
    <property type="match status" value="1"/>
</dbReference>
<dbReference type="CDD" id="cd24049">
    <property type="entry name" value="ASKHA_NBD_PilM"/>
    <property type="match status" value="1"/>
</dbReference>
<dbReference type="SUPFAM" id="SSF53067">
    <property type="entry name" value="Actin-like ATPase domain"/>
    <property type="match status" value="2"/>
</dbReference>
<dbReference type="InterPro" id="IPR005883">
    <property type="entry name" value="PilM"/>
</dbReference>
<accession>A0A1F5DPU0</accession>
<sequence>MFEGVLGIKKPTFGLDIGYQTLKVVQIKGKGSGAHLIGAAEVAISPGVLTKEGVREPQKVAAVIKEAMKIAKPHSVSARIVSSALPESLVFTKSLSLPKMTLQEINKNIPYQATEFFPIPAEETHMDWQIVGTNPTNNTIEVLVVAAPKVLVSSLIETVKIAGLELMGLETKPVAVTRALVPQNDPGPYLLLDIGAKTSGLTCYDRGTIRLTSTAAIGGDEIQKDFAESLKVLASEAIHLMKYYQNRIGQAQIFKKVILAGGGANIAKVSETIESLTKIKTEIGMPQVKLKAYDPRFATAMGLAMKEI</sequence>
<comment type="caution">
    <text evidence="1">The sequence shown here is derived from an EMBL/GenBank/DDBJ whole genome shotgun (WGS) entry which is preliminary data.</text>
</comment>
<protein>
    <recommendedName>
        <fullName evidence="3">SHS2 domain-containing protein</fullName>
    </recommendedName>
</protein>
<dbReference type="Proteomes" id="UP000178764">
    <property type="component" value="Unassembled WGS sequence"/>
</dbReference>
<dbReference type="Gene3D" id="3.30.1490.300">
    <property type="match status" value="1"/>
</dbReference>
<evidence type="ECO:0000313" key="1">
    <source>
        <dbReference type="EMBL" id="OGD57142.1"/>
    </source>
</evidence>
<dbReference type="InterPro" id="IPR050696">
    <property type="entry name" value="FtsA/MreB"/>
</dbReference>
<gene>
    <name evidence="1" type="ORF">A2V71_01765</name>
</gene>
<organism evidence="1 2">
    <name type="scientific">Candidatus Berkelbacteria bacterium RBG_13_40_8</name>
    <dbReference type="NCBI Taxonomy" id="1797467"/>
    <lineage>
        <taxon>Bacteria</taxon>
        <taxon>Candidatus Berkelbacteria</taxon>
    </lineage>
</organism>
<evidence type="ECO:0000313" key="2">
    <source>
        <dbReference type="Proteomes" id="UP000178764"/>
    </source>
</evidence>
<dbReference type="PANTHER" id="PTHR32432:SF3">
    <property type="entry name" value="ETHANOLAMINE UTILIZATION PROTEIN EUTJ"/>
    <property type="match status" value="1"/>
</dbReference>
<dbReference type="Gene3D" id="3.30.420.40">
    <property type="match status" value="2"/>
</dbReference>